<dbReference type="SUPFAM" id="SSF50199">
    <property type="entry name" value="Staphylococcal nuclease"/>
    <property type="match status" value="1"/>
</dbReference>
<protein>
    <recommendedName>
        <fullName evidence="2">TNase-like domain-containing protein</fullName>
    </recommendedName>
</protein>
<gene>
    <name evidence="3" type="ORF">KAJ83_18655</name>
</gene>
<dbReference type="AlphaFoldDB" id="A0A8J7S5U4"/>
<feature type="compositionally biased region" description="Low complexity" evidence="1">
    <location>
        <begin position="38"/>
        <end position="48"/>
    </location>
</feature>
<dbReference type="Gene3D" id="2.40.50.90">
    <property type="match status" value="1"/>
</dbReference>
<organism evidence="3 4">
    <name type="scientific">Marivibrio halodurans</name>
    <dbReference type="NCBI Taxonomy" id="2039722"/>
    <lineage>
        <taxon>Bacteria</taxon>
        <taxon>Pseudomonadati</taxon>
        <taxon>Pseudomonadota</taxon>
        <taxon>Alphaproteobacteria</taxon>
        <taxon>Rhodospirillales</taxon>
        <taxon>Rhodospirillaceae</taxon>
        <taxon>Marivibrio</taxon>
    </lineage>
</organism>
<accession>A0A8J7S5U4</accession>
<evidence type="ECO:0000313" key="3">
    <source>
        <dbReference type="EMBL" id="MBP5859048.1"/>
    </source>
</evidence>
<proteinExistence type="predicted"/>
<dbReference type="InterPro" id="IPR035437">
    <property type="entry name" value="SNase_OB-fold_sf"/>
</dbReference>
<evidence type="ECO:0000259" key="2">
    <source>
        <dbReference type="SMART" id="SM00318"/>
    </source>
</evidence>
<dbReference type="Proteomes" id="UP000672602">
    <property type="component" value="Unassembled WGS sequence"/>
</dbReference>
<keyword evidence="4" id="KW-1185">Reference proteome</keyword>
<dbReference type="InterPro" id="IPR016071">
    <property type="entry name" value="Staphylococal_nuclease_OB-fold"/>
</dbReference>
<dbReference type="SMART" id="SM00318">
    <property type="entry name" value="SNc"/>
    <property type="match status" value="1"/>
</dbReference>
<reference evidence="3" key="1">
    <citation type="submission" date="2021-04" db="EMBL/GenBank/DDBJ databases">
        <authorList>
            <person name="Zhang D.-C."/>
        </authorList>
    </citation>
    <scope>NUCLEOTIDE SEQUENCE</scope>
    <source>
        <strain evidence="3">CGMCC 1.15697</strain>
    </source>
</reference>
<dbReference type="RefSeq" id="WP_210683640.1">
    <property type="nucleotide sequence ID" value="NZ_JAGMWN010000014.1"/>
</dbReference>
<evidence type="ECO:0000256" key="1">
    <source>
        <dbReference type="SAM" id="MobiDB-lite"/>
    </source>
</evidence>
<comment type="caution">
    <text evidence="3">The sequence shown here is derived from an EMBL/GenBank/DDBJ whole genome shotgun (WGS) entry which is preliminary data.</text>
</comment>
<name>A0A8J7S5U4_9PROT</name>
<sequence>MPGRGKAARARRGLSTFLWAVGLGILAQTPTAGGQIMAPDGPEAAGGEETPGDIGSFAPPPDGADGMARHFVARAEAVLSGTRLRLDGGWEVVLPDLLGPDDFRGGRTAPTPAAERASAALADLTLGRRLRVDLLPVGRDRMGRLRARVRPLGPDGLAGPELGAEMVGRGLLVTMPEPGADPTRIAGLLAREDTARRAGRGLWGRFLMLRAAEPYDGGLDRFEVVEGTVARVGRGGQRHYLEFGRDWREDFTAGIEDRLLNRFADAGVPVETLEGRRVRLRGWVRYWNGAYLELHEAVQVEILD</sequence>
<evidence type="ECO:0000313" key="4">
    <source>
        <dbReference type="Proteomes" id="UP000672602"/>
    </source>
</evidence>
<feature type="region of interest" description="Disordered" evidence="1">
    <location>
        <begin position="33"/>
        <end position="63"/>
    </location>
</feature>
<dbReference type="EMBL" id="JAGMWN010000014">
    <property type="protein sequence ID" value="MBP5859048.1"/>
    <property type="molecule type" value="Genomic_DNA"/>
</dbReference>
<feature type="domain" description="TNase-like" evidence="2">
    <location>
        <begin position="69"/>
        <end position="205"/>
    </location>
</feature>